<dbReference type="InParanoid" id="A0A6J2RBY8"/>
<evidence type="ECO:0000256" key="1">
    <source>
        <dbReference type="SAM" id="MobiDB-lite"/>
    </source>
</evidence>
<evidence type="ECO:0000313" key="4">
    <source>
        <dbReference type="RefSeq" id="XP_029308353.1"/>
    </source>
</evidence>
<feature type="region of interest" description="Disordered" evidence="1">
    <location>
        <begin position="293"/>
        <end position="337"/>
    </location>
</feature>
<proteinExistence type="predicted"/>
<dbReference type="RefSeq" id="XP_029308353.1">
    <property type="nucleotide sequence ID" value="XM_029452493.1"/>
</dbReference>
<dbReference type="AlphaFoldDB" id="A0A6J2RBY8"/>
<name>A0A6J2RBY8_COTGO</name>
<evidence type="ECO:0000313" key="3">
    <source>
        <dbReference type="Proteomes" id="UP000504630"/>
    </source>
</evidence>
<dbReference type="PROSITE" id="PS50824">
    <property type="entry name" value="DAPIN"/>
    <property type="match status" value="1"/>
</dbReference>
<accession>A0A6J2RBY8</accession>
<dbReference type="SUPFAM" id="SSF47986">
    <property type="entry name" value="DEATH domain"/>
    <property type="match status" value="1"/>
</dbReference>
<reference evidence="4" key="1">
    <citation type="submission" date="2025-08" db="UniProtKB">
        <authorList>
            <consortium name="RefSeq"/>
        </authorList>
    </citation>
    <scope>IDENTIFICATION</scope>
</reference>
<keyword evidence="3" id="KW-1185">Reference proteome</keyword>
<evidence type="ECO:0000259" key="2">
    <source>
        <dbReference type="PROSITE" id="PS50824"/>
    </source>
</evidence>
<gene>
    <name evidence="4" type="primary">LOC115021812</name>
</gene>
<dbReference type="InterPro" id="IPR004020">
    <property type="entry name" value="DAPIN"/>
</dbReference>
<dbReference type="Gene3D" id="1.10.533.10">
    <property type="entry name" value="Death Domain, Fas"/>
    <property type="match status" value="1"/>
</dbReference>
<sequence length="337" mass="38608">MRRKMARITIKQDIKKCLKDLCGSDFLTFCHELHDSKEEVSLSDVENKSILQITNLLVSIFTERKASDVVVDILKQMNCNDEAEKLHAKTRVCVDKGVPTFRRTSTGELETKLSQEALNHADGQLPLKVNVPRGPRVKVKTPDEVEAEAKALVLSEGGDPSNESLVLSRHKLQFGKYKGKTFQWLLENNVGYIAYLVNSHQKDERDPMHQDSLMTNKDSLTQYYERSLQSDQEGQALAGFGKYKDETLQELYESKDVSYVNYLRRMKSKCNPGSKMEVAVRYILKRDEIRAAAAAGTNRPKNSFTPQAARKTYTRRKRVQSTRDQRTSAPWFKRRKL</sequence>
<dbReference type="InterPro" id="IPR011029">
    <property type="entry name" value="DEATH-like_dom_sf"/>
</dbReference>
<dbReference type="Pfam" id="PF02758">
    <property type="entry name" value="PYRIN"/>
    <property type="match status" value="1"/>
</dbReference>
<feature type="domain" description="Pyrin" evidence="2">
    <location>
        <begin position="5"/>
        <end position="92"/>
    </location>
</feature>
<dbReference type="OrthoDB" id="8960663at2759"/>
<dbReference type="KEGG" id="cgob:115021812"/>
<dbReference type="SMART" id="SM01289">
    <property type="entry name" value="PYRIN"/>
    <property type="match status" value="1"/>
</dbReference>
<protein>
    <submittedName>
        <fullName evidence="4">Uncharacterized protein LOC115021812</fullName>
    </submittedName>
</protein>
<organism evidence="3 4">
    <name type="scientific">Cottoperca gobio</name>
    <name type="common">Frogmouth</name>
    <name type="synonym">Aphritis gobio</name>
    <dbReference type="NCBI Taxonomy" id="56716"/>
    <lineage>
        <taxon>Eukaryota</taxon>
        <taxon>Metazoa</taxon>
        <taxon>Chordata</taxon>
        <taxon>Craniata</taxon>
        <taxon>Vertebrata</taxon>
        <taxon>Euteleostomi</taxon>
        <taxon>Actinopterygii</taxon>
        <taxon>Neopterygii</taxon>
        <taxon>Teleostei</taxon>
        <taxon>Neoteleostei</taxon>
        <taxon>Acanthomorphata</taxon>
        <taxon>Eupercaria</taxon>
        <taxon>Perciformes</taxon>
        <taxon>Notothenioidei</taxon>
        <taxon>Bovichtidae</taxon>
        <taxon>Cottoperca</taxon>
    </lineage>
</organism>
<dbReference type="GeneID" id="115021812"/>
<dbReference type="Proteomes" id="UP000504630">
    <property type="component" value="Chromosome 16"/>
</dbReference>